<keyword evidence="3" id="KW-1185">Reference proteome</keyword>
<feature type="region of interest" description="Disordered" evidence="1">
    <location>
        <begin position="23"/>
        <end position="52"/>
    </location>
</feature>
<evidence type="ECO:0000313" key="3">
    <source>
        <dbReference type="Proteomes" id="UP000603904"/>
    </source>
</evidence>
<dbReference type="Proteomes" id="UP000603904">
    <property type="component" value="Unassembled WGS sequence"/>
</dbReference>
<comment type="caution">
    <text evidence="2">The sequence shown here is derived from an EMBL/GenBank/DDBJ whole genome shotgun (WGS) entry which is preliminary data.</text>
</comment>
<dbReference type="EMBL" id="BOOC01000005">
    <property type="protein sequence ID" value="GIH38584.1"/>
    <property type="molecule type" value="Genomic_DNA"/>
</dbReference>
<sequence>MTFSMVQAPVAVRYLLGFPEARGIGARGREPGENAPETLPSAHPGAAGDAAR</sequence>
<reference evidence="2 3" key="1">
    <citation type="submission" date="2021-01" db="EMBL/GenBank/DDBJ databases">
        <title>Whole genome shotgun sequence of Microbispora corallina NBRC 16416.</title>
        <authorList>
            <person name="Komaki H."/>
            <person name="Tamura T."/>
        </authorList>
    </citation>
    <scope>NUCLEOTIDE SEQUENCE [LARGE SCALE GENOMIC DNA]</scope>
    <source>
        <strain evidence="2 3">NBRC 16416</strain>
    </source>
</reference>
<evidence type="ECO:0000256" key="1">
    <source>
        <dbReference type="SAM" id="MobiDB-lite"/>
    </source>
</evidence>
<proteinExistence type="predicted"/>
<protein>
    <submittedName>
        <fullName evidence="2">Uncharacterized protein</fullName>
    </submittedName>
</protein>
<accession>A0ABQ4FUT6</accession>
<evidence type="ECO:0000313" key="2">
    <source>
        <dbReference type="EMBL" id="GIH38584.1"/>
    </source>
</evidence>
<name>A0ABQ4FUT6_9ACTN</name>
<gene>
    <name evidence="2" type="ORF">Mco01_15840</name>
</gene>
<organism evidence="2 3">
    <name type="scientific">Microbispora corallina</name>
    <dbReference type="NCBI Taxonomy" id="83302"/>
    <lineage>
        <taxon>Bacteria</taxon>
        <taxon>Bacillati</taxon>
        <taxon>Actinomycetota</taxon>
        <taxon>Actinomycetes</taxon>
        <taxon>Streptosporangiales</taxon>
        <taxon>Streptosporangiaceae</taxon>
        <taxon>Microbispora</taxon>
    </lineage>
</organism>